<name>A0ACC5SYU3_ENSAD</name>
<keyword evidence="2" id="KW-1185">Reference proteome</keyword>
<dbReference type="Proteomes" id="UP000823773">
    <property type="component" value="Unassembled WGS sequence"/>
</dbReference>
<comment type="caution">
    <text evidence="1">The sequence shown here is derived from an EMBL/GenBank/DDBJ whole genome shotgun (WGS) entry which is preliminary data.</text>
</comment>
<organism evidence="1 2">
    <name type="scientific">Ensifer adhaerens</name>
    <name type="common">Sinorhizobium morelense</name>
    <dbReference type="NCBI Taxonomy" id="106592"/>
    <lineage>
        <taxon>Bacteria</taxon>
        <taxon>Pseudomonadati</taxon>
        <taxon>Pseudomonadota</taxon>
        <taxon>Alphaproteobacteria</taxon>
        <taxon>Hyphomicrobiales</taxon>
        <taxon>Rhizobiaceae</taxon>
        <taxon>Sinorhizobium/Ensifer group</taxon>
        <taxon>Ensifer</taxon>
    </lineage>
</organism>
<gene>
    <name evidence="1" type="ORF">J2Z19_003781</name>
</gene>
<evidence type="ECO:0000313" key="2">
    <source>
        <dbReference type="Proteomes" id="UP000823773"/>
    </source>
</evidence>
<accession>A0ACC5SYU3</accession>
<proteinExistence type="predicted"/>
<evidence type="ECO:0000313" key="1">
    <source>
        <dbReference type="EMBL" id="MBP1874057.1"/>
    </source>
</evidence>
<reference evidence="1" key="1">
    <citation type="submission" date="2021-03" db="EMBL/GenBank/DDBJ databases">
        <title>Genomic Encyclopedia of Type Strains, Phase IV (KMG-IV): sequencing the most valuable type-strain genomes for metagenomic binning, comparative biology and taxonomic classification.</title>
        <authorList>
            <person name="Goeker M."/>
        </authorList>
    </citation>
    <scope>NUCLEOTIDE SEQUENCE</scope>
    <source>
        <strain evidence="1">DSM 18131</strain>
    </source>
</reference>
<dbReference type="EMBL" id="JAGGJR010000006">
    <property type="protein sequence ID" value="MBP1874057.1"/>
    <property type="molecule type" value="Genomic_DNA"/>
</dbReference>
<protein>
    <submittedName>
        <fullName evidence="1">Uncharacterized protein</fullName>
    </submittedName>
</protein>
<sequence>MTASEVASLILSSCPSMTGFEPYMFGSSLRGVGADIDILVVGPPGEPLVRLKAEMANAGEELPLHVLYMLPSEAVETGFVENEGCVALLELAGHR</sequence>